<organism evidence="3 4">
    <name type="scientific">Bacillus salitolerans</name>
    <dbReference type="NCBI Taxonomy" id="1437434"/>
    <lineage>
        <taxon>Bacteria</taxon>
        <taxon>Bacillati</taxon>
        <taxon>Bacillota</taxon>
        <taxon>Bacilli</taxon>
        <taxon>Bacillales</taxon>
        <taxon>Bacillaceae</taxon>
        <taxon>Bacillus</taxon>
    </lineage>
</organism>
<keyword evidence="1 2" id="KW-0378">Hydrolase</keyword>
<proteinExistence type="inferred from homology"/>
<dbReference type="Pfam" id="PF13563">
    <property type="entry name" value="2_5_RNA_ligase2"/>
    <property type="match status" value="1"/>
</dbReference>
<evidence type="ECO:0000256" key="1">
    <source>
        <dbReference type="ARBA" id="ARBA00022801"/>
    </source>
</evidence>
<sequence>MKYGIALFPSKKLQDLANSYRKRYDPNYALIPPHVTLKNSFDTSDDDIKDLVQELHKVASEVKPFTLNVYKVSSFHPVNNVIYLAVESTPALENLHNKMHTGAFPSEKEYAFVPHITIGQQLSDDEHSDVLSSLKMLNINHQETVDRFQLLYQLENGSWTVYETFHLGKEC</sequence>
<evidence type="ECO:0000313" key="3">
    <source>
        <dbReference type="EMBL" id="MFD1735365.1"/>
    </source>
</evidence>
<feature type="active site" description="Proton acceptor" evidence="2">
    <location>
        <position position="115"/>
    </location>
</feature>
<protein>
    <recommendedName>
        <fullName evidence="2">Putative phosphoesterase ACFSCX_02190</fullName>
        <ecNumber evidence="2">3.1.-.-</ecNumber>
    </recommendedName>
</protein>
<feature type="short sequence motif" description="HXTX 2" evidence="2">
    <location>
        <begin position="115"/>
        <end position="118"/>
    </location>
</feature>
<dbReference type="Gene3D" id="3.90.1140.10">
    <property type="entry name" value="Cyclic phosphodiesterase"/>
    <property type="match status" value="1"/>
</dbReference>
<accession>A0ABW4LJF9</accession>
<reference evidence="4" key="1">
    <citation type="journal article" date="2019" name="Int. J. Syst. Evol. Microbiol.">
        <title>The Global Catalogue of Microorganisms (GCM) 10K type strain sequencing project: providing services to taxonomists for standard genome sequencing and annotation.</title>
        <authorList>
            <consortium name="The Broad Institute Genomics Platform"/>
            <consortium name="The Broad Institute Genome Sequencing Center for Infectious Disease"/>
            <person name="Wu L."/>
            <person name="Ma J."/>
        </authorList>
    </citation>
    <scope>NUCLEOTIDE SEQUENCE [LARGE SCALE GENOMIC DNA]</scope>
    <source>
        <strain evidence="4">CCUG 49339</strain>
    </source>
</reference>
<dbReference type="NCBIfam" id="NF010223">
    <property type="entry name" value="PRK13679.1"/>
    <property type="match status" value="1"/>
</dbReference>
<dbReference type="EMBL" id="JBHUEM010000003">
    <property type="protein sequence ID" value="MFD1735365.1"/>
    <property type="molecule type" value="Genomic_DNA"/>
</dbReference>
<evidence type="ECO:0000256" key="2">
    <source>
        <dbReference type="HAMAP-Rule" id="MF_01444"/>
    </source>
</evidence>
<dbReference type="EC" id="3.1.-.-" evidence="2"/>
<dbReference type="HAMAP" id="MF_01444">
    <property type="entry name" value="2H_phosphoesterase_YjcG"/>
    <property type="match status" value="1"/>
</dbReference>
<dbReference type="InterPro" id="IPR022932">
    <property type="entry name" value="YjcG"/>
</dbReference>
<feature type="active site" description="Proton donor" evidence="2">
    <location>
        <position position="34"/>
    </location>
</feature>
<keyword evidence="4" id="KW-1185">Reference proteome</keyword>
<dbReference type="InterPro" id="IPR050580">
    <property type="entry name" value="2H_phosphoesterase_YjcG-like"/>
</dbReference>
<gene>
    <name evidence="3" type="ORF">ACFSCX_02190</name>
</gene>
<feature type="short sequence motif" description="HXTX 1" evidence="2">
    <location>
        <begin position="34"/>
        <end position="37"/>
    </location>
</feature>
<comment type="similarity">
    <text evidence="2">Belongs to the 2H phosphoesterase superfamily. YjcG family.</text>
</comment>
<dbReference type="PANTHER" id="PTHR40037">
    <property type="entry name" value="PHOSPHOESTERASE YJCG-RELATED"/>
    <property type="match status" value="1"/>
</dbReference>
<dbReference type="PANTHER" id="PTHR40037:SF1">
    <property type="entry name" value="PHOSPHOESTERASE SAOUHSC_00951-RELATED"/>
    <property type="match status" value="1"/>
</dbReference>
<dbReference type="SUPFAM" id="SSF55144">
    <property type="entry name" value="LigT-like"/>
    <property type="match status" value="1"/>
</dbReference>
<dbReference type="InterPro" id="IPR009097">
    <property type="entry name" value="Cyclic_Pdiesterase"/>
</dbReference>
<dbReference type="RefSeq" id="WP_377926463.1">
    <property type="nucleotide sequence ID" value="NZ_JBHUEM010000003.1"/>
</dbReference>
<comment type="caution">
    <text evidence="3">The sequence shown here is derived from an EMBL/GenBank/DDBJ whole genome shotgun (WGS) entry which is preliminary data.</text>
</comment>
<evidence type="ECO:0000313" key="4">
    <source>
        <dbReference type="Proteomes" id="UP001597214"/>
    </source>
</evidence>
<dbReference type="Proteomes" id="UP001597214">
    <property type="component" value="Unassembled WGS sequence"/>
</dbReference>
<name>A0ABW4LJF9_9BACI</name>